<keyword evidence="2" id="KW-1185">Reference proteome</keyword>
<dbReference type="STRING" id="1122198.SAMN02745729_107168"/>
<protein>
    <submittedName>
        <fullName evidence="1">Uncharacterized protein</fullName>
    </submittedName>
</protein>
<proteinExistence type="predicted"/>
<dbReference type="EMBL" id="FNRJ01000007">
    <property type="protein sequence ID" value="SEA80339.1"/>
    <property type="molecule type" value="Genomic_DNA"/>
</dbReference>
<name>A0A1H4E6D6_9GAMM</name>
<organism evidence="1 2">
    <name type="scientific">Marinobacterium iners DSM 11526</name>
    <dbReference type="NCBI Taxonomy" id="1122198"/>
    <lineage>
        <taxon>Bacteria</taxon>
        <taxon>Pseudomonadati</taxon>
        <taxon>Pseudomonadota</taxon>
        <taxon>Gammaproteobacteria</taxon>
        <taxon>Oceanospirillales</taxon>
        <taxon>Oceanospirillaceae</taxon>
        <taxon>Marinobacterium</taxon>
    </lineage>
</organism>
<reference evidence="2" key="1">
    <citation type="submission" date="2016-10" db="EMBL/GenBank/DDBJ databases">
        <authorList>
            <person name="Varghese N."/>
            <person name="Submissions S."/>
        </authorList>
    </citation>
    <scope>NUCLEOTIDE SEQUENCE [LARGE SCALE GENOMIC DNA]</scope>
    <source>
        <strain evidence="2">DSM 11526</strain>
    </source>
</reference>
<sequence>MLGAKACRAIGGLFCFSGTETGSEPMHGYPGEEVQSQGDRFFTLVGWSVQTVLAIVLLMDDREYRADQRSTAAFST</sequence>
<accession>A0A1H4E6D6</accession>
<dbReference type="AlphaFoldDB" id="A0A1H4E6D6"/>
<dbReference type="Proteomes" id="UP000242469">
    <property type="component" value="Unassembled WGS sequence"/>
</dbReference>
<evidence type="ECO:0000313" key="1">
    <source>
        <dbReference type="EMBL" id="SEA80339.1"/>
    </source>
</evidence>
<gene>
    <name evidence="1" type="ORF">SAMN02745729_107168</name>
</gene>
<evidence type="ECO:0000313" key="2">
    <source>
        <dbReference type="Proteomes" id="UP000242469"/>
    </source>
</evidence>